<evidence type="ECO:0000313" key="3">
    <source>
        <dbReference type="EMBL" id="CAF1211439.1"/>
    </source>
</evidence>
<feature type="transmembrane region" description="Helical" evidence="1">
    <location>
        <begin position="7"/>
        <end position="32"/>
    </location>
</feature>
<protein>
    <submittedName>
        <fullName evidence="2">Uncharacterized protein</fullName>
    </submittedName>
</protein>
<comment type="caution">
    <text evidence="2">The sequence shown here is derived from an EMBL/GenBank/DDBJ whole genome shotgun (WGS) entry which is preliminary data.</text>
</comment>
<evidence type="ECO:0000313" key="2">
    <source>
        <dbReference type="EMBL" id="CAF0806683.1"/>
    </source>
</evidence>
<keyword evidence="1" id="KW-1133">Transmembrane helix</keyword>
<dbReference type="EMBL" id="CAJNOR010001863">
    <property type="protein sequence ID" value="CAF1211439.1"/>
    <property type="molecule type" value="Genomic_DNA"/>
</dbReference>
<gene>
    <name evidence="2" type="ORF">EDS130_LOCUS5130</name>
    <name evidence="3" type="ORF">XAT740_LOCUS24213</name>
</gene>
<dbReference type="Proteomes" id="UP000663828">
    <property type="component" value="Unassembled WGS sequence"/>
</dbReference>
<dbReference type="Proteomes" id="UP000663852">
    <property type="component" value="Unassembled WGS sequence"/>
</dbReference>
<sequence length="105" mass="11537">MLTFKQTVFLLVSIITILALIAIATGLSPLYWPHPKTLTNENNVTRIIIKKVNNTHAIKTQLTTRPRPITKKTLLAASVSSITTLFTTLSTTTSQLTTNSTNITN</sequence>
<name>A0A813T5R0_ADIRI</name>
<organism evidence="2 5">
    <name type="scientific">Adineta ricciae</name>
    <name type="common">Rotifer</name>
    <dbReference type="NCBI Taxonomy" id="249248"/>
    <lineage>
        <taxon>Eukaryota</taxon>
        <taxon>Metazoa</taxon>
        <taxon>Spiralia</taxon>
        <taxon>Gnathifera</taxon>
        <taxon>Rotifera</taxon>
        <taxon>Eurotatoria</taxon>
        <taxon>Bdelloidea</taxon>
        <taxon>Adinetida</taxon>
        <taxon>Adinetidae</taxon>
        <taxon>Adineta</taxon>
    </lineage>
</organism>
<dbReference type="OrthoDB" id="10390965at2759"/>
<evidence type="ECO:0000256" key="1">
    <source>
        <dbReference type="SAM" id="Phobius"/>
    </source>
</evidence>
<reference evidence="2" key="1">
    <citation type="submission" date="2021-02" db="EMBL/GenBank/DDBJ databases">
        <authorList>
            <person name="Nowell W R."/>
        </authorList>
    </citation>
    <scope>NUCLEOTIDE SEQUENCE</scope>
</reference>
<evidence type="ECO:0000313" key="5">
    <source>
        <dbReference type="Proteomes" id="UP000663852"/>
    </source>
</evidence>
<keyword evidence="1" id="KW-0812">Transmembrane</keyword>
<dbReference type="EMBL" id="CAJNOJ010000014">
    <property type="protein sequence ID" value="CAF0806683.1"/>
    <property type="molecule type" value="Genomic_DNA"/>
</dbReference>
<accession>A0A813T5R0</accession>
<evidence type="ECO:0000313" key="4">
    <source>
        <dbReference type="Proteomes" id="UP000663828"/>
    </source>
</evidence>
<keyword evidence="4" id="KW-1185">Reference proteome</keyword>
<keyword evidence="1" id="KW-0472">Membrane</keyword>
<dbReference type="AlphaFoldDB" id="A0A813T5R0"/>
<proteinExistence type="predicted"/>